<evidence type="ECO:0000256" key="7">
    <source>
        <dbReference type="SAM" id="Phobius"/>
    </source>
</evidence>
<dbReference type="PhylomeDB" id="A0A0D2WJP4"/>
<evidence type="ECO:0000313" key="9">
    <source>
        <dbReference type="Proteomes" id="UP000008743"/>
    </source>
</evidence>
<evidence type="ECO:0000256" key="1">
    <source>
        <dbReference type="ARBA" id="ARBA00004141"/>
    </source>
</evidence>
<dbReference type="OrthoDB" id="186812at2759"/>
<accession>A0A0D2WJP4</accession>
<feature type="binding site" evidence="5">
    <location>
        <position position="289"/>
    </location>
    <ligand>
        <name>Zn(2+)</name>
        <dbReference type="ChEBI" id="CHEBI:29105"/>
    </ligand>
</feature>
<dbReference type="Proteomes" id="UP000008743">
    <property type="component" value="Unassembled WGS sequence"/>
</dbReference>
<name>A0A0D2WJP4_CAPO3</name>
<feature type="region of interest" description="Disordered" evidence="6">
    <location>
        <begin position="12"/>
        <end position="71"/>
    </location>
</feature>
<evidence type="ECO:0008006" key="10">
    <source>
        <dbReference type="Google" id="ProtNLM"/>
    </source>
</evidence>
<keyword evidence="2 7" id="KW-0812">Transmembrane</keyword>
<dbReference type="RefSeq" id="XP_004364533.2">
    <property type="nucleotide sequence ID" value="XM_004364476.2"/>
</dbReference>
<feature type="binding site" evidence="5">
    <location>
        <position position="152"/>
    </location>
    <ligand>
        <name>Zn(2+)</name>
        <dbReference type="ChEBI" id="CHEBI:29105"/>
    </ligand>
</feature>
<comment type="subcellular location">
    <subcellularLocation>
        <location evidence="1">Membrane</location>
        <topology evidence="1">Multi-pass membrane protein</topology>
    </subcellularLocation>
</comment>
<evidence type="ECO:0000256" key="2">
    <source>
        <dbReference type="ARBA" id="ARBA00022692"/>
    </source>
</evidence>
<feature type="transmembrane region" description="Helical" evidence="7">
    <location>
        <begin position="202"/>
        <end position="223"/>
    </location>
</feature>
<keyword evidence="3 7" id="KW-1133">Transmembrane helix</keyword>
<dbReference type="InParanoid" id="A0A0D2WJP4"/>
<dbReference type="STRING" id="595528.A0A0D2WJP4"/>
<proteinExistence type="predicted"/>
<organism evidence="8 9">
    <name type="scientific">Capsaspora owczarzaki (strain ATCC 30864)</name>
    <dbReference type="NCBI Taxonomy" id="595528"/>
    <lineage>
        <taxon>Eukaryota</taxon>
        <taxon>Filasterea</taxon>
        <taxon>Capsaspora</taxon>
    </lineage>
</organism>
<keyword evidence="4 7" id="KW-0472">Membrane</keyword>
<dbReference type="EMBL" id="KE346361">
    <property type="protein sequence ID" value="KJE90340.1"/>
    <property type="molecule type" value="Genomic_DNA"/>
</dbReference>
<reference evidence="9" key="1">
    <citation type="submission" date="2011-02" db="EMBL/GenBank/DDBJ databases">
        <title>The Genome Sequence of Capsaspora owczarzaki ATCC 30864.</title>
        <authorList>
            <person name="Russ C."/>
            <person name="Cuomo C."/>
            <person name="Burger G."/>
            <person name="Gray M.W."/>
            <person name="Holland P.W.H."/>
            <person name="King N."/>
            <person name="Lang F.B.F."/>
            <person name="Roger A.J."/>
            <person name="Ruiz-Trillo I."/>
            <person name="Young S.K."/>
            <person name="Zeng Q."/>
            <person name="Gargeya S."/>
            <person name="Alvarado L."/>
            <person name="Berlin A."/>
            <person name="Chapman S.B."/>
            <person name="Chen Z."/>
            <person name="Freedman E."/>
            <person name="Gellesch M."/>
            <person name="Goldberg J."/>
            <person name="Griggs A."/>
            <person name="Gujja S."/>
            <person name="Heilman E."/>
            <person name="Heiman D."/>
            <person name="Howarth C."/>
            <person name="Mehta T."/>
            <person name="Neiman D."/>
            <person name="Pearson M."/>
            <person name="Roberts A."/>
            <person name="Saif S."/>
            <person name="Shea T."/>
            <person name="Shenoy N."/>
            <person name="Sisk P."/>
            <person name="Stolte C."/>
            <person name="Sykes S."/>
            <person name="White J."/>
            <person name="Yandava C."/>
            <person name="Haas B."/>
            <person name="Nusbaum C."/>
            <person name="Birren B."/>
        </authorList>
    </citation>
    <scope>NUCLEOTIDE SEQUENCE</scope>
    <source>
        <strain evidence="9">ATCC 30864</strain>
    </source>
</reference>
<dbReference type="eggNOG" id="KOG4243">
    <property type="taxonomic scope" value="Eukaryota"/>
</dbReference>
<dbReference type="GO" id="GO:0016020">
    <property type="term" value="C:membrane"/>
    <property type="evidence" value="ECO:0007669"/>
    <property type="project" value="UniProtKB-SubCell"/>
</dbReference>
<feature type="transmembrane region" description="Helical" evidence="7">
    <location>
        <begin position="173"/>
        <end position="190"/>
    </location>
</feature>
<dbReference type="InterPro" id="IPR004254">
    <property type="entry name" value="AdipoR/HlyIII-related"/>
</dbReference>
<feature type="compositionally biased region" description="Low complexity" evidence="6">
    <location>
        <begin position="19"/>
        <end position="38"/>
    </location>
</feature>
<sequence length="327" mass="36134">MCFLCGFRGGHSHADNKASSTEISQQEQQQQQEHQSSSGVVTRSRLRASNSANPNPNPTPNSSSTSTATTATATATRVGWHKYRNDKFPGKEYVPTRAEHLANIWSHAVGILFGLFALWDMQRNADSRPKLVAAWTYGVSLIALFGVSTMYHVVFYNHWGEFLTRLFKLGDRVMIFVFVAGSYTPWILLVDLPDSFLWGETMLTVIWSIGFAGIAFSSFFTLTKRRTTTVEIIELGFYLGMGWIGAFVAQPMMASGVSGVALSLLVAGGLSFSIGVYFFRLDGIMPFGHTVWHIWVIIGCAFHYHAVCHHLLPSATHPSTHAIMSSA</sequence>
<feature type="transmembrane region" description="Helical" evidence="7">
    <location>
        <begin position="291"/>
        <end position="312"/>
    </location>
</feature>
<keyword evidence="9" id="KW-1185">Reference proteome</keyword>
<dbReference type="PANTHER" id="PTHR20855">
    <property type="entry name" value="ADIPOR/PROGESTIN RECEPTOR-RELATED"/>
    <property type="match status" value="1"/>
</dbReference>
<evidence type="ECO:0000256" key="6">
    <source>
        <dbReference type="SAM" id="MobiDB-lite"/>
    </source>
</evidence>
<protein>
    <recommendedName>
        <fullName evidence="10">Hemolysin III</fullName>
    </recommendedName>
</protein>
<evidence type="ECO:0000256" key="4">
    <source>
        <dbReference type="ARBA" id="ARBA00023136"/>
    </source>
</evidence>
<feature type="transmembrane region" description="Helical" evidence="7">
    <location>
        <begin position="260"/>
        <end position="279"/>
    </location>
</feature>
<feature type="transmembrane region" description="Helical" evidence="7">
    <location>
        <begin position="101"/>
        <end position="119"/>
    </location>
</feature>
<dbReference type="Pfam" id="PF03006">
    <property type="entry name" value="HlyIII"/>
    <property type="match status" value="1"/>
</dbReference>
<keyword evidence="5" id="KW-0479">Metal-binding</keyword>
<evidence type="ECO:0000256" key="3">
    <source>
        <dbReference type="ARBA" id="ARBA00022989"/>
    </source>
</evidence>
<feature type="binding site" evidence="5">
    <location>
        <position position="293"/>
    </location>
    <ligand>
        <name>Zn(2+)</name>
        <dbReference type="ChEBI" id="CHEBI:29105"/>
    </ligand>
</feature>
<dbReference type="PANTHER" id="PTHR20855:SF3">
    <property type="entry name" value="LD03007P"/>
    <property type="match status" value="1"/>
</dbReference>
<dbReference type="AlphaFoldDB" id="A0A0D2WJP4"/>
<feature type="transmembrane region" description="Helical" evidence="7">
    <location>
        <begin position="235"/>
        <end position="254"/>
    </location>
</feature>
<dbReference type="GO" id="GO:0046872">
    <property type="term" value="F:metal ion binding"/>
    <property type="evidence" value="ECO:0007669"/>
    <property type="project" value="UniProtKB-KW"/>
</dbReference>
<keyword evidence="5" id="KW-0862">Zinc</keyword>
<evidence type="ECO:0000256" key="5">
    <source>
        <dbReference type="PIRSR" id="PIRSR604254-1"/>
    </source>
</evidence>
<evidence type="ECO:0000313" key="8">
    <source>
        <dbReference type="EMBL" id="KJE90340.1"/>
    </source>
</evidence>
<feature type="compositionally biased region" description="Low complexity" evidence="6">
    <location>
        <begin position="48"/>
        <end position="71"/>
    </location>
</feature>
<feature type="transmembrane region" description="Helical" evidence="7">
    <location>
        <begin position="131"/>
        <end position="153"/>
    </location>
</feature>
<gene>
    <name evidence="8" type="ORF">CAOG_001665</name>
</gene>